<reference evidence="2 3" key="1">
    <citation type="submission" date="2021-01" db="EMBL/GenBank/DDBJ databases">
        <title>Tumebacillus sp. strain ITR2 16S ribosomal RNA gene Genome sequencing and assembly.</title>
        <authorList>
            <person name="Kang M."/>
        </authorList>
    </citation>
    <scope>NUCLEOTIDE SEQUENCE [LARGE SCALE GENOMIC DNA]</scope>
    <source>
        <strain evidence="2 3">ITR2</strain>
    </source>
</reference>
<organism evidence="2 3">
    <name type="scientific">Tumebacillus amylolyticus</name>
    <dbReference type="NCBI Taxonomy" id="2801339"/>
    <lineage>
        <taxon>Bacteria</taxon>
        <taxon>Bacillati</taxon>
        <taxon>Bacillota</taxon>
        <taxon>Bacilli</taxon>
        <taxon>Bacillales</taxon>
        <taxon>Alicyclobacillaceae</taxon>
        <taxon>Tumebacillus</taxon>
    </lineage>
</organism>
<dbReference type="InterPro" id="IPR045506">
    <property type="entry name" value="DUF6484"/>
</dbReference>
<feature type="domain" description="DUF6484" evidence="1">
    <location>
        <begin position="30"/>
        <end position="66"/>
    </location>
</feature>
<evidence type="ECO:0000259" key="1">
    <source>
        <dbReference type="Pfam" id="PF20093"/>
    </source>
</evidence>
<name>A0ABS1JEB3_9BACL</name>
<evidence type="ECO:0000313" key="2">
    <source>
        <dbReference type="EMBL" id="MBL0387928.1"/>
    </source>
</evidence>
<sequence length="69" mass="7353">MNKNFPQKGILSTVRGNTATVIIPLIGFETGAAESCIPLDPEMEGRECVVAFMNGDMNQPVIMGVILDG</sequence>
<proteinExistence type="predicted"/>
<accession>A0ABS1JEB3</accession>
<protein>
    <recommendedName>
        <fullName evidence="1">DUF6484 domain-containing protein</fullName>
    </recommendedName>
</protein>
<dbReference type="RefSeq" id="WP_201636393.1">
    <property type="nucleotide sequence ID" value="NZ_JAEQNB010000004.1"/>
</dbReference>
<dbReference type="Pfam" id="PF20093">
    <property type="entry name" value="DUF6484"/>
    <property type="match status" value="1"/>
</dbReference>
<dbReference type="Proteomes" id="UP000602284">
    <property type="component" value="Unassembled WGS sequence"/>
</dbReference>
<evidence type="ECO:0000313" key="3">
    <source>
        <dbReference type="Proteomes" id="UP000602284"/>
    </source>
</evidence>
<keyword evidence="3" id="KW-1185">Reference proteome</keyword>
<dbReference type="EMBL" id="JAEQNB010000004">
    <property type="protein sequence ID" value="MBL0387928.1"/>
    <property type="molecule type" value="Genomic_DNA"/>
</dbReference>
<comment type="caution">
    <text evidence="2">The sequence shown here is derived from an EMBL/GenBank/DDBJ whole genome shotgun (WGS) entry which is preliminary data.</text>
</comment>
<gene>
    <name evidence="2" type="ORF">JJB07_14905</name>
</gene>